<dbReference type="InterPro" id="IPR050362">
    <property type="entry name" value="Cation-dep_OMT"/>
</dbReference>
<dbReference type="InterPro" id="IPR002935">
    <property type="entry name" value="SAM_O-MeTrfase"/>
</dbReference>
<dbReference type="GO" id="GO:0008171">
    <property type="term" value="F:O-methyltransferase activity"/>
    <property type="evidence" value="ECO:0007669"/>
    <property type="project" value="InterPro"/>
</dbReference>
<proteinExistence type="inferred from homology"/>
<keyword evidence="2" id="KW-0808">Transferase</keyword>
<evidence type="ECO:0000256" key="4">
    <source>
        <dbReference type="ARBA" id="ARBA00023453"/>
    </source>
</evidence>
<protein>
    <recommendedName>
        <fullName evidence="7">Caffeoyl-CoA O-methyltransferase</fullName>
    </recommendedName>
</protein>
<dbReference type="Gene3D" id="3.40.50.150">
    <property type="entry name" value="Vaccinia Virus protein VP39"/>
    <property type="match status" value="1"/>
</dbReference>
<organism evidence="5 6">
    <name type="scientific">Parelaphostrongylus tenuis</name>
    <name type="common">Meningeal worm</name>
    <dbReference type="NCBI Taxonomy" id="148309"/>
    <lineage>
        <taxon>Eukaryota</taxon>
        <taxon>Metazoa</taxon>
        <taxon>Ecdysozoa</taxon>
        <taxon>Nematoda</taxon>
        <taxon>Chromadorea</taxon>
        <taxon>Rhabditida</taxon>
        <taxon>Rhabditina</taxon>
        <taxon>Rhabditomorpha</taxon>
        <taxon>Strongyloidea</taxon>
        <taxon>Metastrongylidae</taxon>
        <taxon>Parelaphostrongylus</taxon>
    </lineage>
</organism>
<dbReference type="PANTHER" id="PTHR10509:SF93">
    <property type="entry name" value="CATECHOL O-METHYLTRANSFERASE DOMAIN-CONTAINING PROTEIN 1"/>
    <property type="match status" value="1"/>
</dbReference>
<sequence length="81" mass="9099">MIDNGEAGTFDFAFIDADKLNYPAYYERVVTLLRKGGVVMIDNALWGGQVTQHPSTFDEITRRIDEANRTVNKAFCASYSC</sequence>
<name>A0AAD5MDK6_PARTN</name>
<dbReference type="AlphaFoldDB" id="A0AAD5MDK6"/>
<comment type="similarity">
    <text evidence="4">Belongs to the class I-like SAM-binding methyltransferase superfamily. Cation-dependent O-methyltransferase family.</text>
</comment>
<dbReference type="GO" id="GO:0008757">
    <property type="term" value="F:S-adenosylmethionine-dependent methyltransferase activity"/>
    <property type="evidence" value="ECO:0007669"/>
    <property type="project" value="TreeGrafter"/>
</dbReference>
<evidence type="ECO:0008006" key="7">
    <source>
        <dbReference type="Google" id="ProtNLM"/>
    </source>
</evidence>
<dbReference type="PANTHER" id="PTHR10509">
    <property type="entry name" value="O-METHYLTRANSFERASE-RELATED"/>
    <property type="match status" value="1"/>
</dbReference>
<evidence type="ECO:0000256" key="3">
    <source>
        <dbReference type="ARBA" id="ARBA00022691"/>
    </source>
</evidence>
<evidence type="ECO:0000313" key="5">
    <source>
        <dbReference type="EMBL" id="KAJ1347016.1"/>
    </source>
</evidence>
<keyword evidence="3" id="KW-0949">S-adenosyl-L-methionine</keyword>
<dbReference type="InterPro" id="IPR029063">
    <property type="entry name" value="SAM-dependent_MTases_sf"/>
</dbReference>
<evidence type="ECO:0000313" key="6">
    <source>
        <dbReference type="Proteomes" id="UP001196413"/>
    </source>
</evidence>
<comment type="caution">
    <text evidence="5">The sequence shown here is derived from an EMBL/GenBank/DDBJ whole genome shotgun (WGS) entry which is preliminary data.</text>
</comment>
<dbReference type="SUPFAM" id="SSF53335">
    <property type="entry name" value="S-adenosyl-L-methionine-dependent methyltransferases"/>
    <property type="match status" value="1"/>
</dbReference>
<dbReference type="GO" id="GO:0032259">
    <property type="term" value="P:methylation"/>
    <property type="evidence" value="ECO:0007669"/>
    <property type="project" value="UniProtKB-KW"/>
</dbReference>
<dbReference type="EMBL" id="JAHQIW010000256">
    <property type="protein sequence ID" value="KAJ1347016.1"/>
    <property type="molecule type" value="Genomic_DNA"/>
</dbReference>
<evidence type="ECO:0000256" key="1">
    <source>
        <dbReference type="ARBA" id="ARBA00022603"/>
    </source>
</evidence>
<dbReference type="Proteomes" id="UP001196413">
    <property type="component" value="Unassembled WGS sequence"/>
</dbReference>
<dbReference type="Pfam" id="PF01596">
    <property type="entry name" value="Methyltransf_3"/>
    <property type="match status" value="1"/>
</dbReference>
<gene>
    <name evidence="5" type="ORF">KIN20_001953</name>
</gene>
<keyword evidence="6" id="KW-1185">Reference proteome</keyword>
<reference evidence="5" key="1">
    <citation type="submission" date="2021-06" db="EMBL/GenBank/DDBJ databases">
        <title>Parelaphostrongylus tenuis whole genome reference sequence.</title>
        <authorList>
            <person name="Garwood T.J."/>
            <person name="Larsen P.A."/>
            <person name="Fountain-Jones N.M."/>
            <person name="Garbe J.R."/>
            <person name="Macchietto M.G."/>
            <person name="Kania S.A."/>
            <person name="Gerhold R.W."/>
            <person name="Richards J.E."/>
            <person name="Wolf T.M."/>
        </authorList>
    </citation>
    <scope>NUCLEOTIDE SEQUENCE</scope>
    <source>
        <strain evidence="5">MNPRO001-30</strain>
        <tissue evidence="5">Meninges</tissue>
    </source>
</reference>
<accession>A0AAD5MDK6</accession>
<keyword evidence="1" id="KW-0489">Methyltransferase</keyword>
<evidence type="ECO:0000256" key="2">
    <source>
        <dbReference type="ARBA" id="ARBA00022679"/>
    </source>
</evidence>
<dbReference type="PROSITE" id="PS51682">
    <property type="entry name" value="SAM_OMT_I"/>
    <property type="match status" value="1"/>
</dbReference>